<evidence type="ECO:0000313" key="2">
    <source>
        <dbReference type="Proteomes" id="UP000789366"/>
    </source>
</evidence>
<accession>A0ACA9LCM4</accession>
<evidence type="ECO:0000313" key="1">
    <source>
        <dbReference type="EMBL" id="CAG8519545.1"/>
    </source>
</evidence>
<protein>
    <submittedName>
        <fullName evidence="1">6824_t:CDS:1</fullName>
    </submittedName>
</protein>
<dbReference type="EMBL" id="CAJVPW010003150">
    <property type="protein sequence ID" value="CAG8519545.1"/>
    <property type="molecule type" value="Genomic_DNA"/>
</dbReference>
<keyword evidence="2" id="KW-1185">Reference proteome</keyword>
<comment type="caution">
    <text evidence="1">The sequence shown here is derived from an EMBL/GenBank/DDBJ whole genome shotgun (WGS) entry which is preliminary data.</text>
</comment>
<gene>
    <name evidence="1" type="ORF">SPELUC_LOCUS3866</name>
</gene>
<reference evidence="1" key="1">
    <citation type="submission" date="2021-06" db="EMBL/GenBank/DDBJ databases">
        <authorList>
            <person name="Kallberg Y."/>
            <person name="Tangrot J."/>
            <person name="Rosling A."/>
        </authorList>
    </citation>
    <scope>NUCLEOTIDE SEQUENCE</scope>
    <source>
        <strain evidence="1">28 12/20/2015</strain>
    </source>
</reference>
<organism evidence="1 2">
    <name type="scientific">Cetraspora pellucida</name>
    <dbReference type="NCBI Taxonomy" id="1433469"/>
    <lineage>
        <taxon>Eukaryota</taxon>
        <taxon>Fungi</taxon>
        <taxon>Fungi incertae sedis</taxon>
        <taxon>Mucoromycota</taxon>
        <taxon>Glomeromycotina</taxon>
        <taxon>Glomeromycetes</taxon>
        <taxon>Diversisporales</taxon>
        <taxon>Gigasporaceae</taxon>
        <taxon>Cetraspora</taxon>
    </lineage>
</organism>
<name>A0ACA9LCM4_9GLOM</name>
<proteinExistence type="predicted"/>
<sequence>MNSFCREKFILRTSFWESNVTIPSAQLTQPIQPTQQTIYSKAYNKNATRIQPLILAILLVIVAIIFKLVFHYEPFDWPIFRDLTNTTGLISGQLAELNIPASSVIINYRVTSQYLADVIDRNDLSSNNSDEIAQYLYQLGDKIGNSGKTIEKMYPVGNIVLREIVMELKFIIDNIRSGQILSQQNVTYLADRYGKILSTVTKLRDKFQKITDELDDLYILYNGTHHQLANGINDVELLFEEITPELREYYDMEQLKQDLGYLKQMMKKLPDIRRQIHRLLFEFNNHRQILVRCRDEWFRLRRRKLVSSEDTESLEEVIKKLNRMAGTFMEKDQENNEIRIYV</sequence>
<dbReference type="Proteomes" id="UP000789366">
    <property type="component" value="Unassembled WGS sequence"/>
</dbReference>